<evidence type="ECO:0000259" key="8">
    <source>
        <dbReference type="Pfam" id="PF13515"/>
    </source>
</evidence>
<comment type="subcellular location">
    <subcellularLocation>
        <location evidence="1">Cell membrane</location>
        <topology evidence="1">Multi-pass membrane protein</topology>
    </subcellularLocation>
</comment>
<dbReference type="RefSeq" id="WP_345411628.1">
    <property type="nucleotide sequence ID" value="NZ_BAABHO010000006.1"/>
</dbReference>
<evidence type="ECO:0000256" key="6">
    <source>
        <dbReference type="ARBA" id="ARBA00043993"/>
    </source>
</evidence>
<keyword evidence="2" id="KW-1003">Cell membrane</keyword>
<feature type="transmembrane region" description="Helical" evidence="7">
    <location>
        <begin position="49"/>
        <end position="67"/>
    </location>
</feature>
<accession>A0ABP9ADR9</accession>
<feature type="transmembrane region" description="Helical" evidence="7">
    <location>
        <begin position="429"/>
        <end position="452"/>
    </location>
</feature>
<dbReference type="Proteomes" id="UP001500928">
    <property type="component" value="Unassembled WGS sequence"/>
</dbReference>
<proteinExistence type="inferred from homology"/>
<evidence type="ECO:0000256" key="2">
    <source>
        <dbReference type="ARBA" id="ARBA00022475"/>
    </source>
</evidence>
<feature type="domain" description="Integral membrane bound transporter" evidence="8">
    <location>
        <begin position="321"/>
        <end position="448"/>
    </location>
</feature>
<reference evidence="10" key="1">
    <citation type="journal article" date="2019" name="Int. J. Syst. Evol. Microbiol.">
        <title>The Global Catalogue of Microorganisms (GCM) 10K type strain sequencing project: providing services to taxonomists for standard genome sequencing and annotation.</title>
        <authorList>
            <consortium name="The Broad Institute Genomics Platform"/>
            <consortium name="The Broad Institute Genome Sequencing Center for Infectious Disease"/>
            <person name="Wu L."/>
            <person name="Ma J."/>
        </authorList>
    </citation>
    <scope>NUCLEOTIDE SEQUENCE [LARGE SCALE GENOMIC DNA]</scope>
    <source>
        <strain evidence="10">JCM 17979</strain>
    </source>
</reference>
<dbReference type="InterPro" id="IPR049453">
    <property type="entry name" value="Memb_transporter_dom"/>
</dbReference>
<feature type="transmembrane region" description="Helical" evidence="7">
    <location>
        <begin position="311"/>
        <end position="329"/>
    </location>
</feature>
<evidence type="ECO:0000313" key="9">
    <source>
        <dbReference type="EMBL" id="GAA4779800.1"/>
    </source>
</evidence>
<organism evidence="9 10">
    <name type="scientific">Actinomycetospora chlora</name>
    <dbReference type="NCBI Taxonomy" id="663608"/>
    <lineage>
        <taxon>Bacteria</taxon>
        <taxon>Bacillati</taxon>
        <taxon>Actinomycetota</taxon>
        <taxon>Actinomycetes</taxon>
        <taxon>Pseudonocardiales</taxon>
        <taxon>Pseudonocardiaceae</taxon>
        <taxon>Actinomycetospora</taxon>
    </lineage>
</organism>
<dbReference type="EMBL" id="BAABHO010000006">
    <property type="protein sequence ID" value="GAA4779800.1"/>
    <property type="molecule type" value="Genomic_DNA"/>
</dbReference>
<keyword evidence="10" id="KW-1185">Reference proteome</keyword>
<dbReference type="Pfam" id="PF13515">
    <property type="entry name" value="FUSC_2"/>
    <property type="match status" value="1"/>
</dbReference>
<comment type="caution">
    <text evidence="9">The sequence shown here is derived from an EMBL/GenBank/DDBJ whole genome shotgun (WGS) entry which is preliminary data.</text>
</comment>
<comment type="similarity">
    <text evidence="6">Belongs to the YccS/YhfK family.</text>
</comment>
<evidence type="ECO:0000256" key="5">
    <source>
        <dbReference type="ARBA" id="ARBA00023136"/>
    </source>
</evidence>
<evidence type="ECO:0000256" key="1">
    <source>
        <dbReference type="ARBA" id="ARBA00004651"/>
    </source>
</evidence>
<feature type="transmembrane region" description="Helical" evidence="7">
    <location>
        <begin position="366"/>
        <end position="392"/>
    </location>
</feature>
<feature type="transmembrane region" description="Helical" evidence="7">
    <location>
        <begin position="149"/>
        <end position="172"/>
    </location>
</feature>
<evidence type="ECO:0000256" key="7">
    <source>
        <dbReference type="SAM" id="Phobius"/>
    </source>
</evidence>
<gene>
    <name evidence="9" type="ORF">GCM10023200_11320</name>
</gene>
<feature type="transmembrane region" description="Helical" evidence="7">
    <location>
        <begin position="335"/>
        <end position="354"/>
    </location>
</feature>
<dbReference type="PANTHER" id="PTHR30509:SF9">
    <property type="entry name" value="MULTIDRUG RESISTANCE PROTEIN MDTO"/>
    <property type="match status" value="1"/>
</dbReference>
<evidence type="ECO:0000256" key="4">
    <source>
        <dbReference type="ARBA" id="ARBA00022989"/>
    </source>
</evidence>
<evidence type="ECO:0000313" key="10">
    <source>
        <dbReference type="Proteomes" id="UP001500928"/>
    </source>
</evidence>
<sequence length="605" mass="61595">MDDRRAAAWRAWARDLVRLRGTGFDAVDVVRAGVCAGAPVLVGWWAGDVTAGLTASIGAFVALYGAGRPYRSRARVLGVLALGIPAVVVAGALSAVSPVLTVVTVAAIAVLATWRCQAADTGPPGPYMVVLAAATASGIPHADTEAWRLGLLVLAGAVFSWLVHLAGALAGFRRPEEATVAAGGEAVAGLVAAVGTDRYPVARDRAARAMHRCWVVLAEQQGTPRRGGTLERLRALAFALHGELAAAVRAQDEGRPVDPDATRRVRTLAGAVADPPPVPHRVGPDDVPLGGPGVRRTARALLVPGSPWRAVLVRVGVAAVLAGTLGVVVGLEHAYWAVAAAVLVLCQGLGWSGTLERAVLRLAGTLLGLLVAAAMFAAAPTGVALALTIAVLQSLAQWLLPRNYGVGVVAVTPLALAIGTGAHTPDPGALLLARGLDTAVGCAIGVLVFLAVRPRAALPDPRALVAATLREAARVVPFLAAGRTATPEARGARRDLTTRLLAVADAHDVGELAAPLGPHPHTTAWWPALDAAHRLGQQVLAACWALDTGVAEPVPAPGLAAELEALAGWVGDGTGPPPDGHDTGEGVLGLELAALRASLPAAAVW</sequence>
<dbReference type="PANTHER" id="PTHR30509">
    <property type="entry name" value="P-HYDROXYBENZOIC ACID EFFLUX PUMP SUBUNIT-RELATED"/>
    <property type="match status" value="1"/>
</dbReference>
<keyword evidence="3 7" id="KW-0812">Transmembrane</keyword>
<protein>
    <submittedName>
        <fullName evidence="9">FUSC family protein</fullName>
    </submittedName>
</protein>
<keyword evidence="4 7" id="KW-1133">Transmembrane helix</keyword>
<evidence type="ECO:0000256" key="3">
    <source>
        <dbReference type="ARBA" id="ARBA00022692"/>
    </source>
</evidence>
<feature type="transmembrane region" description="Helical" evidence="7">
    <location>
        <begin position="404"/>
        <end position="422"/>
    </location>
</feature>
<feature type="transmembrane region" description="Helical" evidence="7">
    <location>
        <begin position="79"/>
        <end position="112"/>
    </location>
</feature>
<name>A0ABP9ADR9_9PSEU</name>
<keyword evidence="5 7" id="KW-0472">Membrane</keyword>